<name>A0A7R8WD83_9CRUS</name>
<gene>
    <name evidence="9" type="ORF">CTOB1V02_LOCUS6715</name>
</gene>
<evidence type="ECO:0000256" key="4">
    <source>
        <dbReference type="ARBA" id="ARBA00022692"/>
    </source>
</evidence>
<comment type="subcellular location">
    <subcellularLocation>
        <location evidence="1">Cell membrane</location>
        <topology evidence="1">Multi-pass membrane protein</topology>
    </subcellularLocation>
    <subcellularLocation>
        <location evidence="7">Membrane</location>
        <topology evidence="7">Multi-pass membrane protein</topology>
    </subcellularLocation>
</comment>
<feature type="transmembrane region" description="Helical" evidence="7">
    <location>
        <begin position="303"/>
        <end position="331"/>
    </location>
</feature>
<organism evidence="9">
    <name type="scientific">Cyprideis torosa</name>
    <dbReference type="NCBI Taxonomy" id="163714"/>
    <lineage>
        <taxon>Eukaryota</taxon>
        <taxon>Metazoa</taxon>
        <taxon>Ecdysozoa</taxon>
        <taxon>Arthropoda</taxon>
        <taxon>Crustacea</taxon>
        <taxon>Oligostraca</taxon>
        <taxon>Ostracoda</taxon>
        <taxon>Podocopa</taxon>
        <taxon>Podocopida</taxon>
        <taxon>Cytherocopina</taxon>
        <taxon>Cytheroidea</taxon>
        <taxon>Cytherideidae</taxon>
        <taxon>Cyprideis</taxon>
    </lineage>
</organism>
<feature type="transmembrane region" description="Helical" evidence="7">
    <location>
        <begin position="80"/>
        <end position="102"/>
    </location>
</feature>
<sequence length="449" mass="52193">MPLRGNSSTDTSDDELDREPERIEKTKSWPPPVPEDSTWPIPLYVFVYYVLPILLDLLIYTADIISDFWVGVSHMTHAHWLYGILTIFFMYLPSILLLSYKIGELWNATDRSLFAKVFFSLRLLTYLAFFPFWPIFRYSKLLPFAWHAMKYEENREDNLAIVAERSNAKFFRFLEVWFESVPQFLLQMHIVFQNKPEDQNYYMVPPTPSIRFPLAVVPQVFCVCASVASISMSVTTYDEHVLPRQRLLPFVHTPLTMKTVDMADHGANDEEEEAYDVEAHDDDFIANIFRFLGWFFHVAGRGIAISLFASAFGAWFWLVFLSHIAIGTILLFTKNRDPPNPCVLGRLVLTSYIFYFVIIQFKLKFKNLYSNVRLLHVAYFAISLIENFIILMLWFTAVHSDVWYHTFGLAGTLGCSLAGIFFLLFACYIVQSQQTSRRKIVELQTVVDP</sequence>
<evidence type="ECO:0000256" key="2">
    <source>
        <dbReference type="ARBA" id="ARBA00008789"/>
    </source>
</evidence>
<dbReference type="PANTHER" id="PTHR16024">
    <property type="entry name" value="XK-RELATED PROTEIN"/>
    <property type="match status" value="1"/>
</dbReference>
<feature type="transmembrane region" description="Helical" evidence="7">
    <location>
        <begin position="114"/>
        <end position="136"/>
    </location>
</feature>
<dbReference type="GO" id="GO:0043652">
    <property type="term" value="P:engulfment of apoptotic cell"/>
    <property type="evidence" value="ECO:0007669"/>
    <property type="project" value="TreeGrafter"/>
</dbReference>
<feature type="region of interest" description="Disordered" evidence="8">
    <location>
        <begin position="1"/>
        <end position="32"/>
    </location>
</feature>
<evidence type="ECO:0000256" key="5">
    <source>
        <dbReference type="ARBA" id="ARBA00022989"/>
    </source>
</evidence>
<feature type="transmembrane region" description="Helical" evidence="7">
    <location>
        <begin position="343"/>
        <end position="363"/>
    </location>
</feature>
<keyword evidence="3" id="KW-1003">Cell membrane</keyword>
<dbReference type="OrthoDB" id="6347709at2759"/>
<keyword evidence="5 7" id="KW-1133">Transmembrane helix</keyword>
<dbReference type="GO" id="GO:1902742">
    <property type="term" value="P:apoptotic process involved in development"/>
    <property type="evidence" value="ECO:0007669"/>
    <property type="project" value="TreeGrafter"/>
</dbReference>
<comment type="similarity">
    <text evidence="2 7">Belongs to the XK family.</text>
</comment>
<feature type="transmembrane region" description="Helical" evidence="7">
    <location>
        <begin position="41"/>
        <end position="60"/>
    </location>
</feature>
<feature type="transmembrane region" description="Helical" evidence="7">
    <location>
        <begin position="407"/>
        <end position="430"/>
    </location>
</feature>
<evidence type="ECO:0000256" key="7">
    <source>
        <dbReference type="RuleBase" id="RU910716"/>
    </source>
</evidence>
<dbReference type="InterPro" id="IPR050895">
    <property type="entry name" value="XK-related_scramblase"/>
</dbReference>
<reference evidence="9" key="1">
    <citation type="submission" date="2020-11" db="EMBL/GenBank/DDBJ databases">
        <authorList>
            <person name="Tran Van P."/>
        </authorList>
    </citation>
    <scope>NUCLEOTIDE SEQUENCE</scope>
</reference>
<evidence type="ECO:0000313" key="9">
    <source>
        <dbReference type="EMBL" id="CAD7228837.1"/>
    </source>
</evidence>
<protein>
    <recommendedName>
        <fullName evidence="7">XK-related protein</fullName>
    </recommendedName>
</protein>
<feature type="transmembrane region" description="Helical" evidence="7">
    <location>
        <begin position="375"/>
        <end position="395"/>
    </location>
</feature>
<dbReference type="Pfam" id="PF09815">
    <property type="entry name" value="XK-related"/>
    <property type="match status" value="2"/>
</dbReference>
<feature type="compositionally biased region" description="Polar residues" evidence="8">
    <location>
        <begin position="1"/>
        <end position="10"/>
    </location>
</feature>
<evidence type="ECO:0000256" key="8">
    <source>
        <dbReference type="SAM" id="MobiDB-lite"/>
    </source>
</evidence>
<evidence type="ECO:0000256" key="6">
    <source>
        <dbReference type="ARBA" id="ARBA00023136"/>
    </source>
</evidence>
<keyword evidence="4 7" id="KW-0812">Transmembrane</keyword>
<proteinExistence type="inferred from homology"/>
<evidence type="ECO:0000256" key="1">
    <source>
        <dbReference type="ARBA" id="ARBA00004651"/>
    </source>
</evidence>
<evidence type="ECO:0000256" key="3">
    <source>
        <dbReference type="ARBA" id="ARBA00022475"/>
    </source>
</evidence>
<dbReference type="GO" id="GO:0070782">
    <property type="term" value="P:phosphatidylserine exposure on apoptotic cell surface"/>
    <property type="evidence" value="ECO:0007669"/>
    <property type="project" value="TreeGrafter"/>
</dbReference>
<dbReference type="GO" id="GO:0005886">
    <property type="term" value="C:plasma membrane"/>
    <property type="evidence" value="ECO:0007669"/>
    <property type="project" value="UniProtKB-SubCell"/>
</dbReference>
<keyword evidence="6 7" id="KW-0472">Membrane</keyword>
<dbReference type="EMBL" id="OB661722">
    <property type="protein sequence ID" value="CAD7228837.1"/>
    <property type="molecule type" value="Genomic_DNA"/>
</dbReference>
<accession>A0A7R8WD83</accession>
<dbReference type="InterPro" id="IPR018629">
    <property type="entry name" value="XK-rel"/>
</dbReference>
<dbReference type="PANTHER" id="PTHR16024:SF6">
    <property type="entry name" value="XK-RELATED PROTEIN"/>
    <property type="match status" value="1"/>
</dbReference>
<dbReference type="AlphaFoldDB" id="A0A7R8WD83"/>